<name>A0A9D1SPP6_9FIRM</name>
<gene>
    <name evidence="1" type="ORF">IAD23_07665</name>
</gene>
<organism evidence="1 2">
    <name type="scientific">Candidatus Scybalenecus merdavium</name>
    <dbReference type="NCBI Taxonomy" id="2840939"/>
    <lineage>
        <taxon>Bacteria</taxon>
        <taxon>Bacillati</taxon>
        <taxon>Bacillota</taxon>
        <taxon>Clostridia</taxon>
        <taxon>Eubacteriales</taxon>
        <taxon>Oscillospiraceae</taxon>
        <taxon>Oscillospiraceae incertae sedis</taxon>
        <taxon>Candidatus Scybalenecus</taxon>
    </lineage>
</organism>
<reference evidence="1" key="1">
    <citation type="submission" date="2020-10" db="EMBL/GenBank/DDBJ databases">
        <authorList>
            <person name="Gilroy R."/>
        </authorList>
    </citation>
    <scope>NUCLEOTIDE SEQUENCE</scope>
    <source>
        <strain evidence="1">CHK176-6737</strain>
    </source>
</reference>
<accession>A0A9D1SPP6</accession>
<proteinExistence type="predicted"/>
<sequence length="163" mass="18421">MYTEPDFVLACFKKAFSEKFGSVGEISVRKAEKSPHHIITVKFHETAWRIGSSLERNVAYVKIGGKSEYIAFQPQNKTILENAAIPFTTVKSSPLLRVPLDVFENTNQDTLHRICAEILMNSCSFPAFGCCARFNECKESKMCTHPDQIYAKSCQFKKLMGVK</sequence>
<comment type="caution">
    <text evidence="1">The sequence shown here is derived from an EMBL/GenBank/DDBJ whole genome shotgun (WGS) entry which is preliminary data.</text>
</comment>
<reference evidence="1" key="2">
    <citation type="journal article" date="2021" name="PeerJ">
        <title>Extensive microbial diversity within the chicken gut microbiome revealed by metagenomics and culture.</title>
        <authorList>
            <person name="Gilroy R."/>
            <person name="Ravi A."/>
            <person name="Getino M."/>
            <person name="Pursley I."/>
            <person name="Horton D.L."/>
            <person name="Alikhan N.F."/>
            <person name="Baker D."/>
            <person name="Gharbi K."/>
            <person name="Hall N."/>
            <person name="Watson M."/>
            <person name="Adriaenssens E.M."/>
            <person name="Foster-Nyarko E."/>
            <person name="Jarju S."/>
            <person name="Secka A."/>
            <person name="Antonio M."/>
            <person name="Oren A."/>
            <person name="Chaudhuri R.R."/>
            <person name="La Ragione R."/>
            <person name="Hildebrand F."/>
            <person name="Pallen M.J."/>
        </authorList>
    </citation>
    <scope>NUCLEOTIDE SEQUENCE</scope>
    <source>
        <strain evidence="1">CHK176-6737</strain>
    </source>
</reference>
<protein>
    <submittedName>
        <fullName evidence="1">Uncharacterized protein</fullName>
    </submittedName>
</protein>
<dbReference type="EMBL" id="DVNM01000043">
    <property type="protein sequence ID" value="HIU69815.1"/>
    <property type="molecule type" value="Genomic_DNA"/>
</dbReference>
<dbReference type="AlphaFoldDB" id="A0A9D1SPP6"/>
<dbReference type="Proteomes" id="UP000824125">
    <property type="component" value="Unassembled WGS sequence"/>
</dbReference>
<evidence type="ECO:0000313" key="2">
    <source>
        <dbReference type="Proteomes" id="UP000824125"/>
    </source>
</evidence>
<evidence type="ECO:0000313" key="1">
    <source>
        <dbReference type="EMBL" id="HIU69815.1"/>
    </source>
</evidence>